<organism evidence="3 4">
    <name type="scientific">Roseovarius mucosus</name>
    <dbReference type="NCBI Taxonomy" id="215743"/>
    <lineage>
        <taxon>Bacteria</taxon>
        <taxon>Pseudomonadati</taxon>
        <taxon>Pseudomonadota</taxon>
        <taxon>Alphaproteobacteria</taxon>
        <taxon>Rhodobacterales</taxon>
        <taxon>Roseobacteraceae</taxon>
        <taxon>Roseovarius</taxon>
    </lineage>
</organism>
<feature type="chain" id="PRO_5012888901" evidence="2">
    <location>
        <begin position="21"/>
        <end position="245"/>
    </location>
</feature>
<dbReference type="RefSeq" id="WP_081508080.1">
    <property type="nucleotide sequence ID" value="NZ_CP020474.1"/>
</dbReference>
<dbReference type="AlphaFoldDB" id="A0A1V0RTF0"/>
<proteinExistence type="predicted"/>
<dbReference type="Proteomes" id="UP000192273">
    <property type="component" value="Chromosome"/>
</dbReference>
<name>A0A1V0RTF0_9RHOB</name>
<feature type="region of interest" description="Disordered" evidence="1">
    <location>
        <begin position="87"/>
        <end position="106"/>
    </location>
</feature>
<evidence type="ECO:0000313" key="3">
    <source>
        <dbReference type="EMBL" id="ARE84882.1"/>
    </source>
</evidence>
<gene>
    <name evidence="3" type="ORF">ROSMUCSMR3_03424</name>
</gene>
<keyword evidence="2" id="KW-0732">Signal</keyword>
<feature type="signal peptide" evidence="2">
    <location>
        <begin position="1"/>
        <end position="20"/>
    </location>
</feature>
<accession>A0A1V0RTF0</accession>
<evidence type="ECO:0000256" key="1">
    <source>
        <dbReference type="SAM" id="MobiDB-lite"/>
    </source>
</evidence>
<dbReference type="KEGG" id="rmm:ROSMUCSMR3_03424"/>
<evidence type="ECO:0000256" key="2">
    <source>
        <dbReference type="SAM" id="SignalP"/>
    </source>
</evidence>
<dbReference type="EMBL" id="CP020474">
    <property type="protein sequence ID" value="ARE84882.1"/>
    <property type="molecule type" value="Genomic_DNA"/>
</dbReference>
<reference evidence="3 4" key="1">
    <citation type="submission" date="2017-03" db="EMBL/GenBank/DDBJ databases">
        <title>Genome Sequence of Roseovarius mucosus strain SMR3 Isolated from a culture of the Diatom Skeletonema marinoi.</title>
        <authorList>
            <person name="Topel M."/>
            <person name="Pinder M."/>
            <person name="Johansson O.N."/>
            <person name="Kourtchenko O."/>
            <person name="Godhe A."/>
            <person name="Clarke A.K."/>
        </authorList>
    </citation>
    <scope>NUCLEOTIDE SEQUENCE [LARGE SCALE GENOMIC DNA]</scope>
    <source>
        <strain evidence="3 4">SMR3</strain>
    </source>
</reference>
<evidence type="ECO:0000313" key="4">
    <source>
        <dbReference type="Proteomes" id="UP000192273"/>
    </source>
</evidence>
<dbReference type="OrthoDB" id="6555107at2"/>
<protein>
    <submittedName>
        <fullName evidence="3">OMP_w_GlyGly: outer membrane protein</fullName>
    </submittedName>
</protein>
<keyword evidence="4" id="KW-1185">Reference proteome</keyword>
<sequence length="245" mass="26346">MFARLAALLTILSLAPPAHAQDWNAQITPYAWGTGIGGTITPRAGGPSLRFDKGLSDVLEDLDTAFFLTGYARYQRLVVMGDLSHSASSRRGTVPLPPPAPGLPARGRIEQSSLTLTAGYRALTTPDATVDFMAGLRHWQVEGRATTPVPGLAAGIDVSFTDPILAARTNLRLTDRWSFIGYVDVGGFGAGSDMTSQLVGTLNWQASDRLWLSAGYRHLYVDYSKNGRKFDATFSGPLAGLTLRF</sequence>